<dbReference type="Gene3D" id="3.30.70.270">
    <property type="match status" value="2"/>
</dbReference>
<dbReference type="PANTHER" id="PTHR37984:SF13">
    <property type="entry name" value="RIBONUCLEASE H"/>
    <property type="match status" value="1"/>
</dbReference>
<organism evidence="3 4">
    <name type="scientific">Lasius niger</name>
    <name type="common">Black garden ant</name>
    <dbReference type="NCBI Taxonomy" id="67767"/>
    <lineage>
        <taxon>Eukaryota</taxon>
        <taxon>Metazoa</taxon>
        <taxon>Ecdysozoa</taxon>
        <taxon>Arthropoda</taxon>
        <taxon>Hexapoda</taxon>
        <taxon>Insecta</taxon>
        <taxon>Pterygota</taxon>
        <taxon>Neoptera</taxon>
        <taxon>Endopterygota</taxon>
        <taxon>Hymenoptera</taxon>
        <taxon>Apocrita</taxon>
        <taxon>Aculeata</taxon>
        <taxon>Formicoidea</taxon>
        <taxon>Formicidae</taxon>
        <taxon>Formicinae</taxon>
        <taxon>Lasius</taxon>
        <taxon>Lasius</taxon>
    </lineage>
</organism>
<dbReference type="PANTHER" id="PTHR37984">
    <property type="entry name" value="PROTEIN CBG26694"/>
    <property type="match status" value="1"/>
</dbReference>
<dbReference type="AlphaFoldDB" id="A0A0J7K7W1"/>
<dbReference type="FunFam" id="3.30.70.270:FF:000020">
    <property type="entry name" value="Transposon Tf2-6 polyprotein-like Protein"/>
    <property type="match status" value="1"/>
</dbReference>
<dbReference type="EC" id="2.7.7.49" evidence="1"/>
<name>A0A0J7K7W1_LASNI</name>
<dbReference type="SUPFAM" id="SSF56672">
    <property type="entry name" value="DNA/RNA polymerases"/>
    <property type="match status" value="1"/>
</dbReference>
<accession>A0A0J7K7W1</accession>
<evidence type="ECO:0000313" key="3">
    <source>
        <dbReference type="EMBL" id="KMQ86286.1"/>
    </source>
</evidence>
<dbReference type="Gene3D" id="3.10.10.10">
    <property type="entry name" value="HIV Type 1 Reverse Transcriptase, subunit A, domain 1"/>
    <property type="match status" value="1"/>
</dbReference>
<sequence length="508" mass="58459">MMLEGNIVRVNQLDHKSKSHGKLKKAVRISQISNQTTCKQIDSQVVKRFQQNKHVNDVQEPIRIIIDAINWRCYTCNQMGHTAKSPMCKNKVHNIKNEEGKKTQEEGNDVLELELIDINKIEVDSGACKSVIYFNDYREKFSNISLEPVNFKLKVVTGENVKIVDSTVRFTPLLRLGRNWLNIINPHWKEFFVEQAESNVDTDLCIKDFKVNIQLKPNVKPIFHRTYEMPFSLKSKVEAELSKLVKIGILNKINHSKWASPIVVVPKKNSNDIRICVDLKKTLNKVIESDHCVLPLPSDIFANLSGNKFFTVIDLQGAYQQLEINECSKELFTINTHLGLFRYNRLTYRVSSAPGIFQSIMEAILSNLPNTKCYLDDILVYGATLEKCYRNVQKVLSRLEDYNVKVNEKKCKFYKENVEFLGHNIDADGVHPIKDKIECIEKAPSPQNITQLKSYLGLLNYYGKFIPMLSSVLKPLYDICKSSISFHWTKDHKKVFQLSKKLLTSTNV</sequence>
<reference evidence="3 4" key="1">
    <citation type="submission" date="2015-04" db="EMBL/GenBank/DDBJ databases">
        <title>Lasius niger genome sequencing.</title>
        <authorList>
            <person name="Konorov E.A."/>
            <person name="Nikitin M.A."/>
            <person name="Kirill M.V."/>
            <person name="Chang P."/>
        </authorList>
    </citation>
    <scope>NUCLEOTIDE SEQUENCE [LARGE SCALE GENOMIC DNA]</scope>
    <source>
        <tissue evidence="3">Whole</tissue>
    </source>
</reference>
<dbReference type="InterPro" id="IPR000477">
    <property type="entry name" value="RT_dom"/>
</dbReference>
<evidence type="ECO:0000259" key="2">
    <source>
        <dbReference type="PROSITE" id="PS50878"/>
    </source>
</evidence>
<keyword evidence="4" id="KW-1185">Reference proteome</keyword>
<dbReference type="EMBL" id="LBMM01012309">
    <property type="protein sequence ID" value="KMQ86286.1"/>
    <property type="molecule type" value="Genomic_DNA"/>
</dbReference>
<dbReference type="InterPro" id="IPR043128">
    <property type="entry name" value="Rev_trsase/Diguanyl_cyclase"/>
</dbReference>
<evidence type="ECO:0000256" key="1">
    <source>
        <dbReference type="ARBA" id="ARBA00012493"/>
    </source>
</evidence>
<dbReference type="OrthoDB" id="7692679at2759"/>
<dbReference type="Proteomes" id="UP000036403">
    <property type="component" value="Unassembled WGS sequence"/>
</dbReference>
<protein>
    <recommendedName>
        <fullName evidence="1">RNA-directed DNA polymerase</fullName>
        <ecNumber evidence="1">2.7.7.49</ecNumber>
    </recommendedName>
</protein>
<dbReference type="STRING" id="67767.A0A0J7K7W1"/>
<gene>
    <name evidence="3" type="ORF">RF55_14755</name>
</gene>
<dbReference type="CDD" id="cd01647">
    <property type="entry name" value="RT_LTR"/>
    <property type="match status" value="1"/>
</dbReference>
<dbReference type="InterPro" id="IPR050951">
    <property type="entry name" value="Retrovirus_Pol_polyprotein"/>
</dbReference>
<comment type="caution">
    <text evidence="3">The sequence shown here is derived from an EMBL/GenBank/DDBJ whole genome shotgun (WGS) entry which is preliminary data.</text>
</comment>
<dbReference type="PaxDb" id="67767-A0A0J7K7W1"/>
<proteinExistence type="predicted"/>
<dbReference type="Pfam" id="PF00078">
    <property type="entry name" value="RVT_1"/>
    <property type="match status" value="1"/>
</dbReference>
<dbReference type="InterPro" id="IPR043502">
    <property type="entry name" value="DNA/RNA_pol_sf"/>
</dbReference>
<dbReference type="PROSITE" id="PS50878">
    <property type="entry name" value="RT_POL"/>
    <property type="match status" value="1"/>
</dbReference>
<feature type="domain" description="Reverse transcriptase" evidence="2">
    <location>
        <begin position="246"/>
        <end position="425"/>
    </location>
</feature>
<evidence type="ECO:0000313" key="4">
    <source>
        <dbReference type="Proteomes" id="UP000036403"/>
    </source>
</evidence>
<dbReference type="GO" id="GO:0003964">
    <property type="term" value="F:RNA-directed DNA polymerase activity"/>
    <property type="evidence" value="ECO:0007669"/>
    <property type="project" value="UniProtKB-EC"/>
</dbReference>